<dbReference type="EMBL" id="QJKJ01014088">
    <property type="protein sequence ID" value="RDX65042.1"/>
    <property type="molecule type" value="Genomic_DNA"/>
</dbReference>
<keyword evidence="2" id="KW-1185">Reference proteome</keyword>
<feature type="non-terminal residue" evidence="1">
    <location>
        <position position="1"/>
    </location>
</feature>
<dbReference type="InterPro" id="IPR012337">
    <property type="entry name" value="RNaseH-like_sf"/>
</dbReference>
<dbReference type="Gene3D" id="3.30.420.10">
    <property type="entry name" value="Ribonuclease H-like superfamily/Ribonuclease H"/>
    <property type="match status" value="1"/>
</dbReference>
<dbReference type="AlphaFoldDB" id="A0A371EG64"/>
<protein>
    <submittedName>
        <fullName evidence="1">Tf2-6</fullName>
    </submittedName>
</protein>
<sequence length="243" mass="28162">MGGSGAGHHDIGRKDKKLLLEKIICRFDLTTEIISENGTQFETFYIVEHPQSNGQEEVANKVILRGLRKRLEEAKGRWVEELPQVLWSYHTTPHSTTNETPFHLTFRIDIVIPVEIGESSPRVVLFQPSENNEELRVNLDLLQEEWEVVHVREYAVKARVARRHDRRLVAREFKCQDLVLRKITRLTDSNKLTLVWKGPFKALEDQRRIRGWLYKAGPGCKDPQEAGYIKLVQGAKTHRRPAI</sequence>
<name>A0A371EG64_MUCPR</name>
<comment type="caution">
    <text evidence="1">The sequence shown here is derived from an EMBL/GenBank/DDBJ whole genome shotgun (WGS) entry which is preliminary data.</text>
</comment>
<dbReference type="InterPro" id="IPR036397">
    <property type="entry name" value="RNaseH_sf"/>
</dbReference>
<dbReference type="SUPFAM" id="SSF53098">
    <property type="entry name" value="Ribonuclease H-like"/>
    <property type="match status" value="1"/>
</dbReference>
<dbReference type="Proteomes" id="UP000257109">
    <property type="component" value="Unassembled WGS sequence"/>
</dbReference>
<dbReference type="OrthoDB" id="1739513at2759"/>
<accession>A0A371EG64</accession>
<proteinExistence type="predicted"/>
<evidence type="ECO:0000313" key="2">
    <source>
        <dbReference type="Proteomes" id="UP000257109"/>
    </source>
</evidence>
<organism evidence="1 2">
    <name type="scientific">Mucuna pruriens</name>
    <name type="common">Velvet bean</name>
    <name type="synonym">Dolichos pruriens</name>
    <dbReference type="NCBI Taxonomy" id="157652"/>
    <lineage>
        <taxon>Eukaryota</taxon>
        <taxon>Viridiplantae</taxon>
        <taxon>Streptophyta</taxon>
        <taxon>Embryophyta</taxon>
        <taxon>Tracheophyta</taxon>
        <taxon>Spermatophyta</taxon>
        <taxon>Magnoliopsida</taxon>
        <taxon>eudicotyledons</taxon>
        <taxon>Gunneridae</taxon>
        <taxon>Pentapetalae</taxon>
        <taxon>rosids</taxon>
        <taxon>fabids</taxon>
        <taxon>Fabales</taxon>
        <taxon>Fabaceae</taxon>
        <taxon>Papilionoideae</taxon>
        <taxon>50 kb inversion clade</taxon>
        <taxon>NPAAA clade</taxon>
        <taxon>indigoferoid/millettioid clade</taxon>
        <taxon>Phaseoleae</taxon>
        <taxon>Mucuna</taxon>
    </lineage>
</organism>
<dbReference type="PANTHER" id="PTHR48475:SF2">
    <property type="entry name" value="RIBONUCLEASE H"/>
    <property type="match status" value="1"/>
</dbReference>
<reference evidence="1" key="1">
    <citation type="submission" date="2018-05" db="EMBL/GenBank/DDBJ databases">
        <title>Draft genome of Mucuna pruriens seed.</title>
        <authorList>
            <person name="Nnadi N.E."/>
            <person name="Vos R."/>
            <person name="Hasami M.H."/>
            <person name="Devisetty U.K."/>
            <person name="Aguiy J.C."/>
        </authorList>
    </citation>
    <scope>NUCLEOTIDE SEQUENCE [LARGE SCALE GENOMIC DNA]</scope>
    <source>
        <strain evidence="1">JCA_2017</strain>
    </source>
</reference>
<dbReference type="GO" id="GO:0003676">
    <property type="term" value="F:nucleic acid binding"/>
    <property type="evidence" value="ECO:0007669"/>
    <property type="project" value="InterPro"/>
</dbReference>
<gene>
    <name evidence="1" type="primary">Tf2-6</name>
    <name evidence="1" type="ORF">CR513_56336</name>
</gene>
<evidence type="ECO:0000313" key="1">
    <source>
        <dbReference type="EMBL" id="RDX65042.1"/>
    </source>
</evidence>
<dbReference type="PANTHER" id="PTHR48475">
    <property type="entry name" value="RIBONUCLEASE H"/>
    <property type="match status" value="1"/>
</dbReference>